<comment type="similarity">
    <text evidence="2 7">Belongs to the membrane-bound acyltransferase family.</text>
</comment>
<dbReference type="PIRSF" id="PIRSF016636">
    <property type="entry name" value="AlgI_DltB"/>
    <property type="match status" value="1"/>
</dbReference>
<evidence type="ECO:0000256" key="3">
    <source>
        <dbReference type="ARBA" id="ARBA00022475"/>
    </source>
</evidence>
<protein>
    <submittedName>
        <fullName evidence="8">SpaI</fullName>
    </submittedName>
</protein>
<dbReference type="Pfam" id="PF03062">
    <property type="entry name" value="MBOAT"/>
    <property type="match status" value="1"/>
</dbReference>
<name>Q0PHZ9_SPIAU</name>
<dbReference type="PIRSF" id="PIRSF500217">
    <property type="entry name" value="AlgI"/>
    <property type="match status" value="1"/>
</dbReference>
<comment type="subcellular location">
    <subcellularLocation>
        <location evidence="1">Cell membrane</location>
        <topology evidence="1">Multi-pass membrane protein</topology>
    </subcellularLocation>
</comment>
<proteinExistence type="inferred from homology"/>
<dbReference type="InterPro" id="IPR004299">
    <property type="entry name" value="MBOAT_fam"/>
</dbReference>
<evidence type="ECO:0000256" key="7">
    <source>
        <dbReference type="PIRNR" id="PIRNR016636"/>
    </source>
</evidence>
<dbReference type="AlphaFoldDB" id="Q0PHZ9"/>
<evidence type="ECO:0000256" key="1">
    <source>
        <dbReference type="ARBA" id="ARBA00004651"/>
    </source>
</evidence>
<dbReference type="InterPro" id="IPR028362">
    <property type="entry name" value="AlgI"/>
</dbReference>
<evidence type="ECO:0000256" key="2">
    <source>
        <dbReference type="ARBA" id="ARBA00010323"/>
    </source>
</evidence>
<keyword evidence="6 7" id="KW-0472">Membrane</keyword>
<evidence type="ECO:0000256" key="6">
    <source>
        <dbReference type="ARBA" id="ARBA00023136"/>
    </source>
</evidence>
<dbReference type="PANTHER" id="PTHR13285:SF18">
    <property type="entry name" value="PROTEIN-CYSTEINE N-PALMITOYLTRANSFERASE RASP"/>
    <property type="match status" value="1"/>
</dbReference>
<sequence length="473" mass="53013">MLFTSFAFYVLVLATLTLYYLPAVRRWQTALLVLASFVFYGSNQPWLVLLLALSCAINAGASYAVAWAPGDLGARVFAVVGVAANLGLLAFFKYAKLLAALFVPGLGISDPIGMFILHLPLPIGISFFTFQGISLVVDTFRGRSRSSWNHPLSRSFLRHLLDVSFFKSFFPQLVAGPIVKAHEFLPQIRPKFLDDVNWLRAFRLLILGYFLKAVVADNLNSQTAFLTGDLYYGYSSVNLIALLFGYSAQIFADFAGYSLIAQGVAELFGYRLPENFRFPYLSRSLSEFWTRWHISLSSWLREYLYVPLGGNRKGRLRTYGNLLVVMVLGGLWHGAGWNYALWGAWHGVLLVLERALGWNRPSGSDPLWVRAVQTTVVFLVVSFAWLLFKLPTVESVLHFLWLVKENWGHPVSLTPLAIVAVYSLPVIAYHVHALVRPNRPNVPPLWEAVVFGVMAFMIATNSGASSAFIYFQF</sequence>
<keyword evidence="5" id="KW-1133">Transmembrane helix</keyword>
<dbReference type="GO" id="GO:0016746">
    <property type="term" value="F:acyltransferase activity"/>
    <property type="evidence" value="ECO:0007669"/>
    <property type="project" value="UniProtKB-KW"/>
</dbReference>
<evidence type="ECO:0000256" key="4">
    <source>
        <dbReference type="ARBA" id="ARBA00022692"/>
    </source>
</evidence>
<dbReference type="EMBL" id="DQ832182">
    <property type="protein sequence ID" value="ABH02992.1"/>
    <property type="molecule type" value="Genomic_DNA"/>
</dbReference>
<keyword evidence="7" id="KW-0012">Acyltransferase</keyword>
<dbReference type="InterPro" id="IPR051085">
    <property type="entry name" value="MB_O-acyltransferase"/>
</dbReference>
<evidence type="ECO:0000313" key="8">
    <source>
        <dbReference type="EMBL" id="ABH02992.1"/>
    </source>
</evidence>
<keyword evidence="3 7" id="KW-1003">Cell membrane</keyword>
<dbReference type="InterPro" id="IPR024194">
    <property type="entry name" value="Ac/AlaTfrase_AlgI/DltB"/>
</dbReference>
<organism evidence="8">
    <name type="scientific">Spirochaeta aurantia</name>
    <dbReference type="NCBI Taxonomy" id="147"/>
    <lineage>
        <taxon>Bacteria</taxon>
        <taxon>Pseudomonadati</taxon>
        <taxon>Spirochaetota</taxon>
        <taxon>Spirochaetia</taxon>
        <taxon>Spirochaetales</taxon>
        <taxon>Spirochaetaceae</taxon>
        <taxon>Spirochaeta</taxon>
    </lineage>
</organism>
<reference evidence="8" key="1">
    <citation type="submission" date="2006-06" db="EMBL/GenBank/DDBJ databases">
        <title>LGLA, the large glycolipid of Spirochaeta aurantia.</title>
        <authorList>
            <person name="Paul C.J."/>
            <person name="Vinogradov E."/>
            <person name="Tapping R.I."/>
            <person name="Perry M.B."/>
            <person name="Moyles D."/>
            <person name="Kropinski A.M."/>
        </authorList>
    </citation>
    <scope>NUCLEOTIDE SEQUENCE</scope>
</reference>
<evidence type="ECO:0000256" key="5">
    <source>
        <dbReference type="ARBA" id="ARBA00022989"/>
    </source>
</evidence>
<dbReference type="GO" id="GO:0042121">
    <property type="term" value="P:alginic acid biosynthetic process"/>
    <property type="evidence" value="ECO:0007669"/>
    <property type="project" value="InterPro"/>
</dbReference>
<dbReference type="GO" id="GO:0005886">
    <property type="term" value="C:plasma membrane"/>
    <property type="evidence" value="ECO:0007669"/>
    <property type="project" value="UniProtKB-SubCell"/>
</dbReference>
<dbReference type="PANTHER" id="PTHR13285">
    <property type="entry name" value="ACYLTRANSFERASE"/>
    <property type="match status" value="1"/>
</dbReference>
<keyword evidence="4" id="KW-0812">Transmembrane</keyword>
<keyword evidence="7" id="KW-0808">Transferase</keyword>
<accession>Q0PHZ9</accession>